<accession>A0A6J5LFV9</accession>
<name>A0A6J5LFV9_9CAUD</name>
<reference evidence="1" key="1">
    <citation type="submission" date="2020-04" db="EMBL/GenBank/DDBJ databases">
        <authorList>
            <person name="Chiriac C."/>
            <person name="Salcher M."/>
            <person name="Ghai R."/>
            <person name="Kavagutti S V."/>
        </authorList>
    </citation>
    <scope>NUCLEOTIDE SEQUENCE</scope>
</reference>
<organism evidence="1">
    <name type="scientific">uncultured Caudovirales phage</name>
    <dbReference type="NCBI Taxonomy" id="2100421"/>
    <lineage>
        <taxon>Viruses</taxon>
        <taxon>Duplodnaviria</taxon>
        <taxon>Heunggongvirae</taxon>
        <taxon>Uroviricota</taxon>
        <taxon>Caudoviricetes</taxon>
        <taxon>Peduoviridae</taxon>
        <taxon>Maltschvirus</taxon>
        <taxon>Maltschvirus maltsch</taxon>
    </lineage>
</organism>
<gene>
    <name evidence="1" type="ORF">UFOVP250_194</name>
</gene>
<evidence type="ECO:0000313" key="1">
    <source>
        <dbReference type="EMBL" id="CAB4133464.1"/>
    </source>
</evidence>
<protein>
    <submittedName>
        <fullName evidence="1">Uncharacterized protein</fullName>
    </submittedName>
</protein>
<proteinExistence type="predicted"/>
<dbReference type="EMBL" id="LR796270">
    <property type="protein sequence ID" value="CAB4133464.1"/>
    <property type="molecule type" value="Genomic_DNA"/>
</dbReference>
<sequence>MDTRQIIDYAAEDDGVKFREALYASIHDKVSAHIEMQKQEIAKTLITPQEQNEDEIA</sequence>